<evidence type="ECO:0000313" key="11">
    <source>
        <dbReference type="Proteomes" id="UP000186868"/>
    </source>
</evidence>
<keyword evidence="3" id="KW-1003">Cell membrane</keyword>
<dbReference type="OrthoDB" id="421181at2"/>
<evidence type="ECO:0000256" key="7">
    <source>
        <dbReference type="ARBA" id="ARBA00029829"/>
    </source>
</evidence>
<dbReference type="GO" id="GO:0006417">
    <property type="term" value="P:regulation of translation"/>
    <property type="evidence" value="ECO:0007669"/>
    <property type="project" value="TreeGrafter"/>
</dbReference>
<evidence type="ECO:0000256" key="6">
    <source>
        <dbReference type="ARBA" id="ARBA00023136"/>
    </source>
</evidence>
<comment type="subcellular location">
    <subcellularLocation>
        <location evidence="2">Cell membrane</location>
    </subcellularLocation>
    <subcellularLocation>
        <location evidence="1">Membrane</location>
        <topology evidence="1">Single-pass membrane protein</topology>
    </subcellularLocation>
</comment>
<keyword evidence="11" id="KW-1185">Reference proteome</keyword>
<dbReference type="STRING" id="1921803.NIES593_23030"/>
<dbReference type="PANTHER" id="PTHR37461:SF1">
    <property type="entry name" value="ANTI-SIGMA-K FACTOR RSKA"/>
    <property type="match status" value="1"/>
</dbReference>
<evidence type="ECO:0000256" key="5">
    <source>
        <dbReference type="ARBA" id="ARBA00022989"/>
    </source>
</evidence>
<accession>A0A1U7H6Q0</accession>
<evidence type="ECO:0000256" key="8">
    <source>
        <dbReference type="ARBA" id="ARBA00030803"/>
    </source>
</evidence>
<gene>
    <name evidence="10" type="ORF">NIES593_23030</name>
</gene>
<dbReference type="GO" id="GO:0005886">
    <property type="term" value="C:plasma membrane"/>
    <property type="evidence" value="ECO:0007669"/>
    <property type="project" value="UniProtKB-SubCell"/>
</dbReference>
<dbReference type="GO" id="GO:0016989">
    <property type="term" value="F:sigma factor antagonist activity"/>
    <property type="evidence" value="ECO:0007669"/>
    <property type="project" value="TreeGrafter"/>
</dbReference>
<evidence type="ECO:0000313" key="10">
    <source>
        <dbReference type="EMBL" id="OKH17526.1"/>
    </source>
</evidence>
<proteinExistence type="predicted"/>
<feature type="domain" description="Anti-sigma K factor RskA C-terminal" evidence="9">
    <location>
        <begin position="101"/>
        <end position="243"/>
    </location>
</feature>
<dbReference type="Gene3D" id="1.10.10.1320">
    <property type="entry name" value="Anti-sigma factor, zinc-finger domain"/>
    <property type="match status" value="1"/>
</dbReference>
<dbReference type="InterPro" id="IPR051474">
    <property type="entry name" value="Anti-sigma-K/W_factor"/>
</dbReference>
<dbReference type="EMBL" id="MRCB01000063">
    <property type="protein sequence ID" value="OKH17526.1"/>
    <property type="molecule type" value="Genomic_DNA"/>
</dbReference>
<evidence type="ECO:0000256" key="3">
    <source>
        <dbReference type="ARBA" id="ARBA00022475"/>
    </source>
</evidence>
<evidence type="ECO:0000256" key="1">
    <source>
        <dbReference type="ARBA" id="ARBA00004167"/>
    </source>
</evidence>
<organism evidence="10 11">
    <name type="scientific">Hydrococcus rivularis NIES-593</name>
    <dbReference type="NCBI Taxonomy" id="1921803"/>
    <lineage>
        <taxon>Bacteria</taxon>
        <taxon>Bacillati</taxon>
        <taxon>Cyanobacteriota</taxon>
        <taxon>Cyanophyceae</taxon>
        <taxon>Pleurocapsales</taxon>
        <taxon>Hydrococcaceae</taxon>
        <taxon>Hydrococcus</taxon>
    </lineage>
</organism>
<dbReference type="Proteomes" id="UP000186868">
    <property type="component" value="Unassembled WGS sequence"/>
</dbReference>
<comment type="caution">
    <text evidence="10">The sequence shown here is derived from an EMBL/GenBank/DDBJ whole genome shotgun (WGS) entry which is preliminary data.</text>
</comment>
<dbReference type="RefSeq" id="WP_073601793.1">
    <property type="nucleotide sequence ID" value="NZ_MRCB01000063.1"/>
</dbReference>
<evidence type="ECO:0000256" key="4">
    <source>
        <dbReference type="ARBA" id="ARBA00022692"/>
    </source>
</evidence>
<protein>
    <recommendedName>
        <fullName evidence="8">Regulator of SigK</fullName>
    </recommendedName>
    <alternativeName>
        <fullName evidence="7">Sigma-K anti-sigma factor RskA</fullName>
    </alternativeName>
</protein>
<sequence length="253" mass="27185">MVDFRDSEEIKELLASYVLGDLTSEEVASVNQLLESHPELKAEVNRLQKTLALFPLALPEAELPPTLGSQILQTASGAVASSTASTSSRVGRRLTAWRNVVGSVATFVVVGLGFYSYRLHQQVVATQAELSRYQDAIALLRQPQNRLLSLKGTKATPAASGSLVVVPQSEAIVVTLQNLTPLPKSKIYRLWGVADGQKIYCGEFNADSQGRVLVKLPLDAEMSNSSSVVITVEPSEKLSYPTGETVMTGGISL</sequence>
<dbReference type="PANTHER" id="PTHR37461">
    <property type="entry name" value="ANTI-SIGMA-K FACTOR RSKA"/>
    <property type="match status" value="1"/>
</dbReference>
<name>A0A1U7H6Q0_9CYAN</name>
<evidence type="ECO:0000259" key="9">
    <source>
        <dbReference type="Pfam" id="PF10099"/>
    </source>
</evidence>
<reference evidence="10 11" key="1">
    <citation type="submission" date="2016-11" db="EMBL/GenBank/DDBJ databases">
        <title>Draft Genome Sequences of Nine Cyanobacterial Strains from Diverse Habitats.</title>
        <authorList>
            <person name="Zhu T."/>
            <person name="Hou S."/>
            <person name="Lu X."/>
            <person name="Hess W.R."/>
        </authorList>
    </citation>
    <scope>NUCLEOTIDE SEQUENCE [LARGE SCALE GENOMIC DNA]</scope>
    <source>
        <strain evidence="10 11">NIES-593</strain>
    </source>
</reference>
<dbReference type="AlphaFoldDB" id="A0A1U7H6Q0"/>
<keyword evidence="6" id="KW-0472">Membrane</keyword>
<dbReference type="InterPro" id="IPR018764">
    <property type="entry name" value="RskA_C"/>
</dbReference>
<keyword evidence="5" id="KW-1133">Transmembrane helix</keyword>
<dbReference type="Pfam" id="PF10099">
    <property type="entry name" value="RskA_C"/>
    <property type="match status" value="1"/>
</dbReference>
<dbReference type="InterPro" id="IPR041916">
    <property type="entry name" value="Anti_sigma_zinc_sf"/>
</dbReference>
<keyword evidence="4" id="KW-0812">Transmembrane</keyword>
<evidence type="ECO:0000256" key="2">
    <source>
        <dbReference type="ARBA" id="ARBA00004236"/>
    </source>
</evidence>